<dbReference type="Gene3D" id="1.20.120.910">
    <property type="entry name" value="DksA, coiled-coil domain"/>
    <property type="match status" value="1"/>
</dbReference>
<dbReference type="AlphaFoldDB" id="A0A1H9TDD1"/>
<evidence type="ECO:0000259" key="6">
    <source>
        <dbReference type="Pfam" id="PF01258"/>
    </source>
</evidence>
<evidence type="ECO:0000256" key="4">
    <source>
        <dbReference type="PROSITE-ProRule" id="PRU00510"/>
    </source>
</evidence>
<dbReference type="STRING" id="641238.SAMN04490244_104101"/>
<sequence length="112" mass="12699">MFTEDRLAEFARAIDAAEAALDDEDRRGGEGQRPVELDQQSMGRLSRMDALQQQALAQAGQRRRDAMRTRLQAARRRIESAEFGYCTECGDEIAEDRLAFDPTILRCRDCMG</sequence>
<accession>A0A1H9TDD1</accession>
<dbReference type="PROSITE" id="PS51128">
    <property type="entry name" value="ZF_DKSA_2"/>
    <property type="match status" value="1"/>
</dbReference>
<dbReference type="RefSeq" id="WP_092691418.1">
    <property type="nucleotide sequence ID" value="NZ_FOGU01000004.1"/>
</dbReference>
<dbReference type="OrthoDB" id="1121111at2"/>
<evidence type="ECO:0000313" key="8">
    <source>
        <dbReference type="Proteomes" id="UP000198885"/>
    </source>
</evidence>
<evidence type="ECO:0000256" key="1">
    <source>
        <dbReference type="ARBA" id="ARBA00022723"/>
    </source>
</evidence>
<keyword evidence="8" id="KW-1185">Reference proteome</keyword>
<feature type="zinc finger region" description="dksA C4-type" evidence="4">
    <location>
        <begin position="86"/>
        <end position="110"/>
    </location>
</feature>
<feature type="region of interest" description="Disordered" evidence="5">
    <location>
        <begin position="21"/>
        <end position="46"/>
    </location>
</feature>
<evidence type="ECO:0000256" key="2">
    <source>
        <dbReference type="ARBA" id="ARBA00022771"/>
    </source>
</evidence>
<reference evidence="7 8" key="1">
    <citation type="submission" date="2016-10" db="EMBL/GenBank/DDBJ databases">
        <authorList>
            <person name="de Groot N.N."/>
        </authorList>
    </citation>
    <scope>NUCLEOTIDE SEQUENCE [LARGE SCALE GENOMIC DNA]</scope>
    <source>
        <strain evidence="7 8">DSM 23042</strain>
    </source>
</reference>
<dbReference type="SUPFAM" id="SSF57716">
    <property type="entry name" value="Glucocorticoid receptor-like (DNA-binding domain)"/>
    <property type="match status" value="1"/>
</dbReference>
<organism evidence="7 8">
    <name type="scientific">Tranquillimonas rosea</name>
    <dbReference type="NCBI Taxonomy" id="641238"/>
    <lineage>
        <taxon>Bacteria</taxon>
        <taxon>Pseudomonadati</taxon>
        <taxon>Pseudomonadota</taxon>
        <taxon>Alphaproteobacteria</taxon>
        <taxon>Rhodobacterales</taxon>
        <taxon>Roseobacteraceae</taxon>
        <taxon>Tranquillimonas</taxon>
    </lineage>
</organism>
<dbReference type="Pfam" id="PF01258">
    <property type="entry name" value="zf-dskA_traR"/>
    <property type="match status" value="1"/>
</dbReference>
<evidence type="ECO:0000313" key="7">
    <source>
        <dbReference type="EMBL" id="SER94964.1"/>
    </source>
</evidence>
<feature type="domain" description="Zinc finger DksA/TraR C4-type" evidence="6">
    <location>
        <begin position="83"/>
        <end position="110"/>
    </location>
</feature>
<keyword evidence="1" id="KW-0479">Metal-binding</keyword>
<dbReference type="GO" id="GO:0008270">
    <property type="term" value="F:zinc ion binding"/>
    <property type="evidence" value="ECO:0007669"/>
    <property type="project" value="UniProtKB-KW"/>
</dbReference>
<protein>
    <submittedName>
        <fullName evidence="7">Transcriptional regulator, TraR/DksA family</fullName>
    </submittedName>
</protein>
<gene>
    <name evidence="7" type="ORF">SAMN04490244_104101</name>
</gene>
<keyword evidence="3" id="KW-0862">Zinc</keyword>
<dbReference type="EMBL" id="FOGU01000004">
    <property type="protein sequence ID" value="SER94964.1"/>
    <property type="molecule type" value="Genomic_DNA"/>
</dbReference>
<evidence type="ECO:0000256" key="5">
    <source>
        <dbReference type="SAM" id="MobiDB-lite"/>
    </source>
</evidence>
<feature type="compositionally biased region" description="Basic and acidic residues" evidence="5">
    <location>
        <begin position="24"/>
        <end position="36"/>
    </location>
</feature>
<keyword evidence="2" id="KW-0863">Zinc-finger</keyword>
<dbReference type="Proteomes" id="UP000198885">
    <property type="component" value="Unassembled WGS sequence"/>
</dbReference>
<evidence type="ECO:0000256" key="3">
    <source>
        <dbReference type="ARBA" id="ARBA00022833"/>
    </source>
</evidence>
<dbReference type="InterPro" id="IPR000962">
    <property type="entry name" value="Znf_DskA_TraR"/>
</dbReference>
<name>A0A1H9TDD1_9RHOB</name>
<proteinExistence type="predicted"/>